<reference evidence="2 3" key="1">
    <citation type="journal article" date="2024" name="Commun. Biol.">
        <title>Comparative genomic analysis of thermophilic fungi reveals convergent evolutionary adaptations and gene losses.</title>
        <authorList>
            <person name="Steindorff A.S."/>
            <person name="Aguilar-Pontes M.V."/>
            <person name="Robinson A.J."/>
            <person name="Andreopoulos B."/>
            <person name="LaButti K."/>
            <person name="Kuo A."/>
            <person name="Mondo S."/>
            <person name="Riley R."/>
            <person name="Otillar R."/>
            <person name="Haridas S."/>
            <person name="Lipzen A."/>
            <person name="Grimwood J."/>
            <person name="Schmutz J."/>
            <person name="Clum A."/>
            <person name="Reid I.D."/>
            <person name="Moisan M.C."/>
            <person name="Butler G."/>
            <person name="Nguyen T.T.M."/>
            <person name="Dewar K."/>
            <person name="Conant G."/>
            <person name="Drula E."/>
            <person name="Henrissat B."/>
            <person name="Hansel C."/>
            <person name="Singer S."/>
            <person name="Hutchinson M.I."/>
            <person name="de Vries R.P."/>
            <person name="Natvig D.O."/>
            <person name="Powell A.J."/>
            <person name="Tsang A."/>
            <person name="Grigoriev I.V."/>
        </authorList>
    </citation>
    <scope>NUCLEOTIDE SEQUENCE [LARGE SCALE GENOMIC DNA]</scope>
    <source>
        <strain evidence="2 3">ATCC 24622</strain>
    </source>
</reference>
<sequence length="194" mass="21656">MRAWLWQTLVRTRDTSSRSGRGLPSCLTLVGSELVGVDMWRRAFVVPNLAVGGSTNGPHLICCVQAERTNTAFQCLCSLHCSVRDSTAQAILSSAGRRRRNERRPAVVPYAVGQPDMGLTHDDSSSFPLTTEKRAQTGVGLHISARSSSQGKETERERRGNTWWTVDRRYTDQTRISCRYCSSVAHRDCRQNSL</sequence>
<feature type="region of interest" description="Disordered" evidence="1">
    <location>
        <begin position="138"/>
        <end position="159"/>
    </location>
</feature>
<organism evidence="2 3">
    <name type="scientific">Phialemonium thermophilum</name>
    <dbReference type="NCBI Taxonomy" id="223376"/>
    <lineage>
        <taxon>Eukaryota</taxon>
        <taxon>Fungi</taxon>
        <taxon>Dikarya</taxon>
        <taxon>Ascomycota</taxon>
        <taxon>Pezizomycotina</taxon>
        <taxon>Sordariomycetes</taxon>
        <taxon>Sordariomycetidae</taxon>
        <taxon>Cephalothecales</taxon>
        <taxon>Cephalothecaceae</taxon>
        <taxon>Phialemonium</taxon>
    </lineage>
</organism>
<dbReference type="Proteomes" id="UP001586593">
    <property type="component" value="Unassembled WGS sequence"/>
</dbReference>
<gene>
    <name evidence="2" type="ORF">VTK73DRAFT_1072</name>
</gene>
<name>A0ABR3VTW7_9PEZI</name>
<proteinExistence type="predicted"/>
<evidence type="ECO:0000256" key="1">
    <source>
        <dbReference type="SAM" id="MobiDB-lite"/>
    </source>
</evidence>
<dbReference type="EMBL" id="JAZHXJ010001246">
    <property type="protein sequence ID" value="KAL1845123.1"/>
    <property type="molecule type" value="Genomic_DNA"/>
</dbReference>
<comment type="caution">
    <text evidence="2">The sequence shown here is derived from an EMBL/GenBank/DDBJ whole genome shotgun (WGS) entry which is preliminary data.</text>
</comment>
<accession>A0ABR3VTW7</accession>
<keyword evidence="3" id="KW-1185">Reference proteome</keyword>
<protein>
    <submittedName>
        <fullName evidence="2">Uncharacterized protein</fullName>
    </submittedName>
</protein>
<evidence type="ECO:0000313" key="3">
    <source>
        <dbReference type="Proteomes" id="UP001586593"/>
    </source>
</evidence>
<evidence type="ECO:0000313" key="2">
    <source>
        <dbReference type="EMBL" id="KAL1845123.1"/>
    </source>
</evidence>